<evidence type="ECO:0000256" key="1">
    <source>
        <dbReference type="SAM" id="MobiDB-lite"/>
    </source>
</evidence>
<name>A0A1B9GQ23_9TREE</name>
<feature type="compositionally biased region" description="Low complexity" evidence="1">
    <location>
        <begin position="425"/>
        <end position="434"/>
    </location>
</feature>
<dbReference type="EMBL" id="KV700127">
    <property type="protein sequence ID" value="OCF33106.1"/>
    <property type="molecule type" value="Genomic_DNA"/>
</dbReference>
<dbReference type="Proteomes" id="UP000092666">
    <property type="component" value="Unassembled WGS sequence"/>
</dbReference>
<accession>A0A1B9GQ23</accession>
<gene>
    <name evidence="2" type="ORF">I316_05151</name>
</gene>
<sequence>MAEPSSQAARPNTTLSKIHRRFLLPSDIDGEVYAPSQQGSACGTADAVDHAHSDNRSPARLTIFNHDGQPRSMSSKSGLVCDGTFEMNLHQLRSANDTAGGNDTTQQYYGIKYLQKRSPRIEFSGTLSYPPAESENQAQTTVEVDNTVRITVKGDMYSVNTVAMPDLSQKYRQIASRAGPDLFSRFDKVIFAITHNDPQNIAVRALGLTVPSSIPQRSDTSIPTSYCIPRWSPEDYGCMWPENVPTSVAEKYVPDIRQGSTPTIFWKNYDRRAAHSISHNMRMRFLPDQSLLRDSTDSDAKCLMTELHGGEDGVTVSAETSMMIEGQEVLPDSPARDEEKSVIDVWAYRETESLRVDSWRNNEYAPLPIIGEVSGEKAVSATTGIDESAKPKTGIVARPTAHRMVRNRGKNEKSGGRISWWTRLTGRSSDSSKSSSDRERSTGSTKYVGWKRSRS</sequence>
<reference evidence="2 3" key="1">
    <citation type="submission" date="2013-07" db="EMBL/GenBank/DDBJ databases">
        <title>The Genome Sequence of Cryptococcus heveanensis BCC8398.</title>
        <authorList>
            <consortium name="The Broad Institute Genome Sequencing Platform"/>
            <person name="Cuomo C."/>
            <person name="Litvintseva A."/>
            <person name="Chen Y."/>
            <person name="Heitman J."/>
            <person name="Sun S."/>
            <person name="Springer D."/>
            <person name="Dromer F."/>
            <person name="Young S.K."/>
            <person name="Zeng Q."/>
            <person name="Gargeya S."/>
            <person name="Fitzgerald M."/>
            <person name="Abouelleil A."/>
            <person name="Alvarado L."/>
            <person name="Berlin A.M."/>
            <person name="Chapman S.B."/>
            <person name="Dewar J."/>
            <person name="Goldberg J."/>
            <person name="Griggs A."/>
            <person name="Gujja S."/>
            <person name="Hansen M."/>
            <person name="Howarth C."/>
            <person name="Imamovic A."/>
            <person name="Larimer J."/>
            <person name="McCowan C."/>
            <person name="Murphy C."/>
            <person name="Pearson M."/>
            <person name="Priest M."/>
            <person name="Roberts A."/>
            <person name="Saif S."/>
            <person name="Shea T."/>
            <person name="Sykes S."/>
            <person name="Wortman J."/>
            <person name="Nusbaum C."/>
            <person name="Birren B."/>
        </authorList>
    </citation>
    <scope>NUCLEOTIDE SEQUENCE [LARGE SCALE GENOMIC DNA]</scope>
    <source>
        <strain evidence="2 3">BCC8398</strain>
    </source>
</reference>
<evidence type="ECO:0000313" key="2">
    <source>
        <dbReference type="EMBL" id="OCF33106.1"/>
    </source>
</evidence>
<feature type="region of interest" description="Disordered" evidence="1">
    <location>
        <begin position="404"/>
        <end position="455"/>
    </location>
</feature>
<proteinExistence type="predicted"/>
<protein>
    <submittedName>
        <fullName evidence="2">Uncharacterized protein</fullName>
    </submittedName>
</protein>
<reference evidence="3" key="2">
    <citation type="submission" date="2013-12" db="EMBL/GenBank/DDBJ databases">
        <title>Evolution of pathogenesis and genome organization in the Tremellales.</title>
        <authorList>
            <person name="Cuomo C."/>
            <person name="Litvintseva A."/>
            <person name="Heitman J."/>
            <person name="Chen Y."/>
            <person name="Sun S."/>
            <person name="Springer D."/>
            <person name="Dromer F."/>
            <person name="Young S."/>
            <person name="Zeng Q."/>
            <person name="Chapman S."/>
            <person name="Gujja S."/>
            <person name="Saif S."/>
            <person name="Birren B."/>
        </authorList>
    </citation>
    <scope>NUCLEOTIDE SEQUENCE [LARGE SCALE GENOMIC DNA]</scope>
    <source>
        <strain evidence="3">BCC8398</strain>
    </source>
</reference>
<dbReference type="AlphaFoldDB" id="A0A1B9GQ23"/>
<evidence type="ECO:0000313" key="3">
    <source>
        <dbReference type="Proteomes" id="UP000092666"/>
    </source>
</evidence>
<organism evidence="2 3">
    <name type="scientific">Kwoniella heveanensis BCC8398</name>
    <dbReference type="NCBI Taxonomy" id="1296120"/>
    <lineage>
        <taxon>Eukaryota</taxon>
        <taxon>Fungi</taxon>
        <taxon>Dikarya</taxon>
        <taxon>Basidiomycota</taxon>
        <taxon>Agaricomycotina</taxon>
        <taxon>Tremellomycetes</taxon>
        <taxon>Tremellales</taxon>
        <taxon>Cryptococcaceae</taxon>
        <taxon>Kwoniella</taxon>
    </lineage>
</organism>
<keyword evidence="3" id="KW-1185">Reference proteome</keyword>